<evidence type="ECO:0000256" key="1">
    <source>
        <dbReference type="PROSITE-ProRule" id="PRU00267"/>
    </source>
</evidence>
<dbReference type="InterPro" id="IPR036910">
    <property type="entry name" value="HMG_box_dom_sf"/>
</dbReference>
<accession>A0A9N8Z161</accession>
<keyword evidence="4" id="KW-1185">Reference proteome</keyword>
<dbReference type="Proteomes" id="UP000789508">
    <property type="component" value="Unassembled WGS sequence"/>
</dbReference>
<evidence type="ECO:0000313" key="4">
    <source>
        <dbReference type="Proteomes" id="UP000789508"/>
    </source>
</evidence>
<keyword evidence="1" id="KW-0539">Nucleus</keyword>
<dbReference type="Gene3D" id="1.10.30.10">
    <property type="entry name" value="High mobility group box domain"/>
    <property type="match status" value="1"/>
</dbReference>
<dbReference type="PROSITE" id="PS50118">
    <property type="entry name" value="HMG_BOX_2"/>
    <property type="match status" value="1"/>
</dbReference>
<keyword evidence="1" id="KW-0238">DNA-binding</keyword>
<dbReference type="EMBL" id="CAJVPS010000201">
    <property type="protein sequence ID" value="CAG8464265.1"/>
    <property type="molecule type" value="Genomic_DNA"/>
</dbReference>
<evidence type="ECO:0000313" key="3">
    <source>
        <dbReference type="EMBL" id="CAG8464265.1"/>
    </source>
</evidence>
<name>A0A9N8Z161_9GLOM</name>
<dbReference type="InterPro" id="IPR009071">
    <property type="entry name" value="HMG_box_dom"/>
</dbReference>
<dbReference type="GO" id="GO:0003677">
    <property type="term" value="F:DNA binding"/>
    <property type="evidence" value="ECO:0007669"/>
    <property type="project" value="UniProtKB-UniRule"/>
</dbReference>
<dbReference type="SUPFAM" id="SSF47095">
    <property type="entry name" value="HMG-box"/>
    <property type="match status" value="1"/>
</dbReference>
<sequence length="155" mass="18553">MREIDKIYNQTLQPVLMNCKNMNEEEIQQLRSYVVKFHPRISSELCDILLKKGEALKKLPNRFFIFKTFIRIKLKDGGDSKIPENLISKTRNQNTFVKVLAKIWHGLPEYQQNEYQEIEETIKSIHEKNHPHWKPNQYRNKSIFKIKKRRGINAS</sequence>
<comment type="caution">
    <text evidence="3">The sequence shown here is derived from an EMBL/GenBank/DDBJ whole genome shotgun (WGS) entry which is preliminary data.</text>
</comment>
<feature type="domain" description="HMG box" evidence="2">
    <location>
        <begin position="56"/>
        <end position="134"/>
    </location>
</feature>
<feature type="DNA-binding region" description="HMG box" evidence="1">
    <location>
        <begin position="56"/>
        <end position="134"/>
    </location>
</feature>
<evidence type="ECO:0000259" key="2">
    <source>
        <dbReference type="PROSITE" id="PS50118"/>
    </source>
</evidence>
<protein>
    <submittedName>
        <fullName evidence="3">2725_t:CDS:1</fullName>
    </submittedName>
</protein>
<proteinExistence type="predicted"/>
<dbReference type="AlphaFoldDB" id="A0A9N8Z161"/>
<reference evidence="3" key="1">
    <citation type="submission" date="2021-06" db="EMBL/GenBank/DDBJ databases">
        <authorList>
            <person name="Kallberg Y."/>
            <person name="Tangrot J."/>
            <person name="Rosling A."/>
        </authorList>
    </citation>
    <scope>NUCLEOTIDE SEQUENCE</scope>
    <source>
        <strain evidence="3">FL130A</strain>
    </source>
</reference>
<organism evidence="3 4">
    <name type="scientific">Ambispora leptoticha</name>
    <dbReference type="NCBI Taxonomy" id="144679"/>
    <lineage>
        <taxon>Eukaryota</taxon>
        <taxon>Fungi</taxon>
        <taxon>Fungi incertae sedis</taxon>
        <taxon>Mucoromycota</taxon>
        <taxon>Glomeromycotina</taxon>
        <taxon>Glomeromycetes</taxon>
        <taxon>Archaeosporales</taxon>
        <taxon>Ambisporaceae</taxon>
        <taxon>Ambispora</taxon>
    </lineage>
</organism>
<dbReference type="GO" id="GO:0005634">
    <property type="term" value="C:nucleus"/>
    <property type="evidence" value="ECO:0007669"/>
    <property type="project" value="UniProtKB-UniRule"/>
</dbReference>
<gene>
    <name evidence="3" type="ORF">ALEPTO_LOCUS1696</name>
</gene>